<gene>
    <name evidence="1" type="ORF">CCHLO57077_00006522</name>
</gene>
<dbReference type="Proteomes" id="UP001160390">
    <property type="component" value="Unassembled WGS sequence"/>
</dbReference>
<accession>A0AA35QFY2</accession>
<reference evidence="1" key="1">
    <citation type="submission" date="2023-01" db="EMBL/GenBank/DDBJ databases">
        <authorList>
            <person name="Piombo E."/>
        </authorList>
    </citation>
    <scope>NUCLEOTIDE SEQUENCE</scope>
</reference>
<dbReference type="AlphaFoldDB" id="A0AA35QFY2"/>
<sequence>MDPVLGFLGIIHLATKLSKRFHEVKIYSGVFEDEIVISCTGLVQAANSLNTAGKNLGTLCSEHIDSPIFKHINRQRPLLEEGRQVIWDMLKWLNRQVKSCKDSWRFMVLWKWKNMKPFFDWLRGQMDFMLLNMLVINSTIELNIVAAYVATHGLESYPCPSHLSVPDHRPSVIQLLLTRASKTLKRNIKDYNRQIKKLQEVERLREGQLPLETRLRSSSQKYMRDSMGMIQTLRKSYTPPAGGFTFVEDLRLRSPSRTTIARPQNSGQEQQEPSLIVDSRHNEDVFSYFIKSGDPTGPTKSVLSQINIRIPRNIISIYKAQELDLPIEELESGDPRKVRYHSSEHRASDWKIVGKTLDVKIYSDSNAHTKPKTLSLFVVDALLDPPIILDQPFLKQSKLSYRNQ</sequence>
<evidence type="ECO:0000313" key="1">
    <source>
        <dbReference type="EMBL" id="CAI6101312.1"/>
    </source>
</evidence>
<evidence type="ECO:0000313" key="2">
    <source>
        <dbReference type="Proteomes" id="UP001160390"/>
    </source>
</evidence>
<protein>
    <submittedName>
        <fullName evidence="1">Uncharacterized protein</fullName>
    </submittedName>
</protein>
<comment type="caution">
    <text evidence="1">The sequence shown here is derived from an EMBL/GenBank/DDBJ whole genome shotgun (WGS) entry which is preliminary data.</text>
</comment>
<proteinExistence type="predicted"/>
<organism evidence="1 2">
    <name type="scientific">Clonostachys chloroleuca</name>
    <dbReference type="NCBI Taxonomy" id="1926264"/>
    <lineage>
        <taxon>Eukaryota</taxon>
        <taxon>Fungi</taxon>
        <taxon>Dikarya</taxon>
        <taxon>Ascomycota</taxon>
        <taxon>Pezizomycotina</taxon>
        <taxon>Sordariomycetes</taxon>
        <taxon>Hypocreomycetidae</taxon>
        <taxon>Hypocreales</taxon>
        <taxon>Bionectriaceae</taxon>
        <taxon>Clonostachys</taxon>
    </lineage>
</organism>
<dbReference type="EMBL" id="CABFNP030001360">
    <property type="protein sequence ID" value="CAI6101312.1"/>
    <property type="molecule type" value="Genomic_DNA"/>
</dbReference>
<name>A0AA35QFY2_9HYPO</name>
<keyword evidence="2" id="KW-1185">Reference proteome</keyword>